<dbReference type="PANTHER" id="PTHR30474">
    <property type="entry name" value="CELL CYCLE PROTEIN"/>
    <property type="match status" value="1"/>
</dbReference>
<dbReference type="GO" id="GO:0015648">
    <property type="term" value="F:lipid-linked peptidoglycan transporter activity"/>
    <property type="evidence" value="ECO:0007669"/>
    <property type="project" value="TreeGrafter"/>
</dbReference>
<evidence type="ECO:0000313" key="7">
    <source>
        <dbReference type="EMBL" id="KUP08523.1"/>
    </source>
</evidence>
<feature type="transmembrane region" description="Helical" evidence="6">
    <location>
        <begin position="165"/>
        <end position="189"/>
    </location>
</feature>
<dbReference type="PATRIC" id="fig|1150625.3.peg.546"/>
<feature type="transmembrane region" description="Helical" evidence="6">
    <location>
        <begin position="393"/>
        <end position="415"/>
    </location>
</feature>
<dbReference type="Proteomes" id="UP000074108">
    <property type="component" value="Unassembled WGS sequence"/>
</dbReference>
<dbReference type="NCBIfam" id="NF038403">
    <property type="entry name" value="perm_prefix_1"/>
    <property type="match status" value="1"/>
</dbReference>
<keyword evidence="3" id="KW-0133">Cell shape</keyword>
<keyword evidence="8" id="KW-1185">Reference proteome</keyword>
<dbReference type="STRING" id="1150625.Q75_02560"/>
<evidence type="ECO:0000256" key="2">
    <source>
        <dbReference type="ARBA" id="ARBA00022692"/>
    </source>
</evidence>
<dbReference type="GO" id="GO:0008360">
    <property type="term" value="P:regulation of cell shape"/>
    <property type="evidence" value="ECO:0007669"/>
    <property type="project" value="UniProtKB-KW"/>
</dbReference>
<dbReference type="GO" id="GO:0032153">
    <property type="term" value="C:cell division site"/>
    <property type="evidence" value="ECO:0007669"/>
    <property type="project" value="TreeGrafter"/>
</dbReference>
<protein>
    <recommendedName>
        <fullName evidence="9">Cell division protein FtsW</fullName>
    </recommendedName>
</protein>
<dbReference type="EMBL" id="LDYG01000010">
    <property type="protein sequence ID" value="KUP08523.1"/>
    <property type="molecule type" value="Genomic_DNA"/>
</dbReference>
<dbReference type="InterPro" id="IPR001182">
    <property type="entry name" value="FtsW/RodA"/>
</dbReference>
<evidence type="ECO:0000256" key="1">
    <source>
        <dbReference type="ARBA" id="ARBA00004141"/>
    </source>
</evidence>
<proteinExistence type="predicted"/>
<comment type="caution">
    <text evidence="7">The sequence shown here is derived from an EMBL/GenBank/DDBJ whole genome shotgun (WGS) entry which is preliminary data.</text>
</comment>
<sequence length="431" mass="50014">MNERKFEYLDRVTSYIKSKEAKRYVEEELHYHLQQEIARLTLDGYSREEAEQKAIEQMGSPDRLGAKLNKLHRPRFDWVLALMVFVISLIGILPLLEIRSDFNIFVVFLPNKIVSLVISLVIILLFMWFPYQKLVKFKWLFFILSFVMMWLILEYGVMINGAPYFVIKGGIVLSSFSVLTILFIAWLSYLGDSEANLLWVFILFGVSVYFFVMVPALSATLMYVTIVGILLWVRFPERRRTFVMMLASFIVVSSTYVFINIDNIERYQLERLLAFINPENYKDNAGYNYLNNKELLSKSGWFGQEGGQIDLVEFHTDFAFVNLTYHYGWLLGGFTILLGLLIAARMLRKLSNIRDPFGRLIILGGVSLYSFQFLYNIMMVLGVVPYIAISLPFISYGLTSTVQYSMIIGLFLSVFRRQNLVRITEDRGASK</sequence>
<dbReference type="GO" id="GO:0005886">
    <property type="term" value="C:plasma membrane"/>
    <property type="evidence" value="ECO:0007669"/>
    <property type="project" value="TreeGrafter"/>
</dbReference>
<dbReference type="PANTHER" id="PTHR30474:SF1">
    <property type="entry name" value="PEPTIDOGLYCAN GLYCOSYLTRANSFERASE MRDB"/>
    <property type="match status" value="1"/>
</dbReference>
<keyword evidence="4 6" id="KW-1133">Transmembrane helix</keyword>
<evidence type="ECO:0000256" key="6">
    <source>
        <dbReference type="SAM" id="Phobius"/>
    </source>
</evidence>
<keyword evidence="5 6" id="KW-0472">Membrane</keyword>
<dbReference type="GO" id="GO:0051301">
    <property type="term" value="P:cell division"/>
    <property type="evidence" value="ECO:0007669"/>
    <property type="project" value="InterPro"/>
</dbReference>
<evidence type="ECO:0000313" key="8">
    <source>
        <dbReference type="Proteomes" id="UP000074108"/>
    </source>
</evidence>
<feature type="transmembrane region" description="Helical" evidence="6">
    <location>
        <begin position="102"/>
        <end position="127"/>
    </location>
</feature>
<dbReference type="AlphaFoldDB" id="A0A147KBJ8"/>
<dbReference type="OrthoDB" id="2192428at2"/>
<feature type="transmembrane region" description="Helical" evidence="6">
    <location>
        <begin position="196"/>
        <end position="212"/>
    </location>
</feature>
<dbReference type="InterPro" id="IPR047928">
    <property type="entry name" value="Perm_prefix_1"/>
</dbReference>
<feature type="transmembrane region" description="Helical" evidence="6">
    <location>
        <begin position="327"/>
        <end position="348"/>
    </location>
</feature>
<comment type="subcellular location">
    <subcellularLocation>
        <location evidence="1">Membrane</location>
        <topology evidence="1">Multi-pass membrane protein</topology>
    </subcellularLocation>
</comment>
<gene>
    <name evidence="7" type="ORF">Q75_02560</name>
</gene>
<dbReference type="Pfam" id="PF01098">
    <property type="entry name" value="FTSW_RODA_SPOVE"/>
    <property type="match status" value="1"/>
</dbReference>
<evidence type="ECO:0008006" key="9">
    <source>
        <dbReference type="Google" id="ProtNLM"/>
    </source>
</evidence>
<feature type="transmembrane region" description="Helical" evidence="6">
    <location>
        <begin position="218"/>
        <end position="235"/>
    </location>
</feature>
<name>A0A147KBJ8_9BACI</name>
<feature type="transmembrane region" description="Helical" evidence="6">
    <location>
        <begin position="139"/>
        <end position="159"/>
    </location>
</feature>
<evidence type="ECO:0000256" key="4">
    <source>
        <dbReference type="ARBA" id="ARBA00022989"/>
    </source>
</evidence>
<feature type="transmembrane region" description="Helical" evidence="6">
    <location>
        <begin position="242"/>
        <end position="259"/>
    </location>
</feature>
<reference evidence="7 8" key="1">
    <citation type="journal article" date="2016" name="Front. Microbiol.">
        <title>Microevolution Analysis of Bacillus coahuilensis Unveils Differences in Phosphorus Acquisition Strategies and Their Regulation.</title>
        <authorList>
            <person name="Gomez-Lunar Z."/>
            <person name="Hernandez-Gonzalez I."/>
            <person name="Rodriguez-Torres M.D."/>
            <person name="Souza V."/>
            <person name="Olmedo-Alvarez G."/>
        </authorList>
    </citation>
    <scope>NUCLEOTIDE SEQUENCE [LARGE SCALE GENOMIC DNA]</scope>
    <source>
        <strain evidence="8">p1.1.43</strain>
    </source>
</reference>
<dbReference type="RefSeq" id="WP_059350261.1">
    <property type="nucleotide sequence ID" value="NZ_LDYG01000010.1"/>
</dbReference>
<evidence type="ECO:0000256" key="5">
    <source>
        <dbReference type="ARBA" id="ARBA00023136"/>
    </source>
</evidence>
<evidence type="ECO:0000256" key="3">
    <source>
        <dbReference type="ARBA" id="ARBA00022960"/>
    </source>
</evidence>
<keyword evidence="2 6" id="KW-0812">Transmembrane</keyword>
<feature type="transmembrane region" description="Helical" evidence="6">
    <location>
        <begin position="360"/>
        <end position="387"/>
    </location>
</feature>
<organism evidence="7 8">
    <name type="scientific">Bacillus coahuilensis p1.1.43</name>
    <dbReference type="NCBI Taxonomy" id="1150625"/>
    <lineage>
        <taxon>Bacteria</taxon>
        <taxon>Bacillati</taxon>
        <taxon>Bacillota</taxon>
        <taxon>Bacilli</taxon>
        <taxon>Bacillales</taxon>
        <taxon>Bacillaceae</taxon>
        <taxon>Bacillus</taxon>
    </lineage>
</organism>
<feature type="transmembrane region" description="Helical" evidence="6">
    <location>
        <begin position="76"/>
        <end position="96"/>
    </location>
</feature>
<accession>A0A147KBJ8</accession>